<name>A0A0N5CR65_THECL</name>
<protein>
    <submittedName>
        <fullName evidence="1 3">Uncharacterized protein</fullName>
    </submittedName>
</protein>
<organism evidence="3">
    <name type="scientific">Thelazia callipaeda</name>
    <name type="common">Oriental eyeworm</name>
    <name type="synonym">Parasitic nematode</name>
    <dbReference type="NCBI Taxonomy" id="103827"/>
    <lineage>
        <taxon>Eukaryota</taxon>
        <taxon>Metazoa</taxon>
        <taxon>Ecdysozoa</taxon>
        <taxon>Nematoda</taxon>
        <taxon>Chromadorea</taxon>
        <taxon>Rhabditida</taxon>
        <taxon>Spirurina</taxon>
        <taxon>Spiruromorpha</taxon>
        <taxon>Thelazioidea</taxon>
        <taxon>Thelaziidae</taxon>
        <taxon>Thelazia</taxon>
    </lineage>
</organism>
<keyword evidence="2" id="KW-1185">Reference proteome</keyword>
<reference evidence="3" key="1">
    <citation type="submission" date="2017-02" db="UniProtKB">
        <authorList>
            <consortium name="WormBaseParasite"/>
        </authorList>
    </citation>
    <scope>IDENTIFICATION</scope>
</reference>
<dbReference type="Proteomes" id="UP000276776">
    <property type="component" value="Unassembled WGS sequence"/>
</dbReference>
<reference evidence="1 2" key="2">
    <citation type="submission" date="2018-11" db="EMBL/GenBank/DDBJ databases">
        <authorList>
            <consortium name="Pathogen Informatics"/>
        </authorList>
    </citation>
    <scope>NUCLEOTIDE SEQUENCE [LARGE SCALE GENOMIC DNA]</scope>
</reference>
<accession>A0A0N5CR65</accession>
<evidence type="ECO:0000313" key="2">
    <source>
        <dbReference type="Proteomes" id="UP000276776"/>
    </source>
</evidence>
<dbReference type="EMBL" id="UYYF01000654">
    <property type="protein sequence ID" value="VDM98820.1"/>
    <property type="molecule type" value="Genomic_DNA"/>
</dbReference>
<proteinExistence type="predicted"/>
<evidence type="ECO:0000313" key="1">
    <source>
        <dbReference type="EMBL" id="VDM98820.1"/>
    </source>
</evidence>
<dbReference type="WBParaSite" id="TCLT_0000271501-mRNA-1">
    <property type="protein sequence ID" value="TCLT_0000271501-mRNA-1"/>
    <property type="gene ID" value="TCLT_0000271501"/>
</dbReference>
<sequence length="174" mass="20450">MLPFWCYDRSNLSDYPLIHFTPKFRHLPNSQNFIKELSDLESSTPNASEKFSSVPSESLHHHIRQLNVVDLWSECSGNNQIDFKCRRGKLVDLANHEYFTLQGSEEAFEGSSSSFYFTIKSNFDFRNMFNCIFSILKMTTSSEKIFCMFFREDCKKCIKNSLHTMQFTLKIWCS</sequence>
<evidence type="ECO:0000313" key="3">
    <source>
        <dbReference type="WBParaSite" id="TCLT_0000271501-mRNA-1"/>
    </source>
</evidence>
<dbReference type="AlphaFoldDB" id="A0A0N5CR65"/>
<gene>
    <name evidence="1" type="ORF">TCLT_LOCUS2716</name>
</gene>